<proteinExistence type="predicted"/>
<protein>
    <submittedName>
        <fullName evidence="2">SFRICE_001202</fullName>
    </submittedName>
</protein>
<name>A0A2H1VW88_SPOFR</name>
<dbReference type="EMBL" id="ODYU01004819">
    <property type="protein sequence ID" value="SOQ45099.1"/>
    <property type="molecule type" value="Genomic_DNA"/>
</dbReference>
<evidence type="ECO:0000313" key="2">
    <source>
        <dbReference type="EMBL" id="SOQ45099.1"/>
    </source>
</evidence>
<feature type="compositionally biased region" description="Low complexity" evidence="1">
    <location>
        <begin position="39"/>
        <end position="62"/>
    </location>
</feature>
<feature type="non-terminal residue" evidence="2">
    <location>
        <position position="1"/>
    </location>
</feature>
<gene>
    <name evidence="2" type="ORF">SFRICE_001202</name>
</gene>
<dbReference type="AlphaFoldDB" id="A0A2H1VW88"/>
<organism evidence="2">
    <name type="scientific">Spodoptera frugiperda</name>
    <name type="common">Fall armyworm</name>
    <dbReference type="NCBI Taxonomy" id="7108"/>
    <lineage>
        <taxon>Eukaryota</taxon>
        <taxon>Metazoa</taxon>
        <taxon>Ecdysozoa</taxon>
        <taxon>Arthropoda</taxon>
        <taxon>Hexapoda</taxon>
        <taxon>Insecta</taxon>
        <taxon>Pterygota</taxon>
        <taxon>Neoptera</taxon>
        <taxon>Endopterygota</taxon>
        <taxon>Lepidoptera</taxon>
        <taxon>Glossata</taxon>
        <taxon>Ditrysia</taxon>
        <taxon>Noctuoidea</taxon>
        <taxon>Noctuidae</taxon>
        <taxon>Amphipyrinae</taxon>
        <taxon>Spodoptera</taxon>
    </lineage>
</organism>
<sequence length="433" mass="48973">REKPSSVLLEKQREALAKSVEVATDRGRDEGLYERGAEAEPAGPGVGRSEAAPEPDAAVSAAGPECRTEDVTRPGPDLTRPPLPRARWGPARRPLELSLARHEELATRAEAALRRLLVTDNYDSVNNFISLHEAFERSGDPLYQVYQQYTPPIRARKHTCVGLGFELMRRWRKLERDFSGITRATALLSCEEAVVDVREYVTCGDGPAAVLAAEKEHVMVGIQIRVDGRLGVMLADPGYHVPRIVTVMQDRNYPHTGWFVQSDEPHCRKEYDYTFSVLNPGYIEWHERETRGETIKCQTSLVYAGRPYLDGINVTERRNLVYNFRSLLSRDQKGHLIAGLYFPVGATIKDAQFTLFLNNGPQKRKTKYKFSTFADPEDIPEEILDEIQLCNNKMNYKEGELLSIIGKLSQVMADQAFIDQMLEINEDICRMCL</sequence>
<feature type="compositionally biased region" description="Basic and acidic residues" evidence="1">
    <location>
        <begin position="23"/>
        <end position="38"/>
    </location>
</feature>
<evidence type="ECO:0000256" key="1">
    <source>
        <dbReference type="SAM" id="MobiDB-lite"/>
    </source>
</evidence>
<reference evidence="2" key="1">
    <citation type="submission" date="2016-07" db="EMBL/GenBank/DDBJ databases">
        <authorList>
            <person name="Bretaudeau A."/>
        </authorList>
    </citation>
    <scope>NUCLEOTIDE SEQUENCE</scope>
    <source>
        <strain evidence="2">Rice</strain>
        <tissue evidence="2">Whole body</tissue>
    </source>
</reference>
<accession>A0A2H1VW88</accession>
<feature type="region of interest" description="Disordered" evidence="1">
    <location>
        <begin position="18"/>
        <end position="89"/>
    </location>
</feature>